<dbReference type="AlphaFoldDB" id="A0A1G1T7A6"/>
<comment type="caution">
    <text evidence="3">The sequence shown here is derived from an EMBL/GenBank/DDBJ whole genome shotgun (WGS) entry which is preliminary data.</text>
</comment>
<dbReference type="RefSeq" id="WP_070726755.1">
    <property type="nucleotide sequence ID" value="NZ_MDZB01000094.1"/>
</dbReference>
<evidence type="ECO:0000313" key="3">
    <source>
        <dbReference type="EMBL" id="OGX86770.1"/>
    </source>
</evidence>
<dbReference type="OrthoDB" id="884339at2"/>
<protein>
    <submittedName>
        <fullName evidence="3">Uncharacterized protein</fullName>
    </submittedName>
</protein>
<evidence type="ECO:0000256" key="2">
    <source>
        <dbReference type="SAM" id="MobiDB-lite"/>
    </source>
</evidence>
<reference evidence="3 4" key="1">
    <citation type="submission" date="2016-08" db="EMBL/GenBank/DDBJ databases">
        <title>Hymenobacter coccineus sp. nov., Hymenobacter lapidarius sp. nov. and Hymenobacter glacialis sp. nov., isolated from Antarctic soil.</title>
        <authorList>
            <person name="Sedlacek I."/>
            <person name="Kralova S."/>
            <person name="Kyrova K."/>
            <person name="Maslanova I."/>
            <person name="Stankova E."/>
            <person name="Vrbovska V."/>
            <person name="Nemec M."/>
            <person name="Bartak M."/>
            <person name="Svec P."/>
            <person name="Busse H.-J."/>
            <person name="Pantucek R."/>
        </authorList>
    </citation>
    <scope>NUCLEOTIDE SEQUENCE [LARGE SCALE GENOMIC DNA]</scope>
    <source>
        <strain evidence="3 4">CCM 8643</strain>
    </source>
</reference>
<dbReference type="Proteomes" id="UP000176294">
    <property type="component" value="Unassembled WGS sequence"/>
</dbReference>
<name>A0A1G1T7A6_9BACT</name>
<keyword evidence="1" id="KW-0175">Coiled coil</keyword>
<evidence type="ECO:0000313" key="4">
    <source>
        <dbReference type="Proteomes" id="UP000176294"/>
    </source>
</evidence>
<gene>
    <name evidence="3" type="ORF">BEN47_12350</name>
</gene>
<keyword evidence="4" id="KW-1185">Reference proteome</keyword>
<evidence type="ECO:0000256" key="1">
    <source>
        <dbReference type="SAM" id="Coils"/>
    </source>
</evidence>
<organism evidence="3 4">
    <name type="scientific">Hymenobacter lapidarius</name>
    <dbReference type="NCBI Taxonomy" id="1908237"/>
    <lineage>
        <taxon>Bacteria</taxon>
        <taxon>Pseudomonadati</taxon>
        <taxon>Bacteroidota</taxon>
        <taxon>Cytophagia</taxon>
        <taxon>Cytophagales</taxon>
        <taxon>Hymenobacteraceae</taxon>
        <taxon>Hymenobacter</taxon>
    </lineage>
</organism>
<feature type="region of interest" description="Disordered" evidence="2">
    <location>
        <begin position="54"/>
        <end position="89"/>
    </location>
</feature>
<feature type="coiled-coil region" evidence="1">
    <location>
        <begin position="22"/>
        <end position="49"/>
    </location>
</feature>
<sequence>MALNFDEIQKVLETAQQADTIKSELKRTIRKATTALEALQAALAEMETMLSNDYVATPKFRKPRTPRENSTGSAEDTAPKKPGRPKKTA</sequence>
<proteinExistence type="predicted"/>
<accession>A0A1G1T7A6</accession>
<dbReference type="EMBL" id="MDZB01000094">
    <property type="protein sequence ID" value="OGX86770.1"/>
    <property type="molecule type" value="Genomic_DNA"/>
</dbReference>